<dbReference type="Gene3D" id="3.40.395.10">
    <property type="entry name" value="Adenoviral Proteinase, Chain A"/>
    <property type="match status" value="1"/>
</dbReference>
<proteinExistence type="predicted"/>
<evidence type="ECO:0000256" key="1">
    <source>
        <dbReference type="SAM" id="MobiDB-lite"/>
    </source>
</evidence>
<feature type="region of interest" description="Disordered" evidence="1">
    <location>
        <begin position="143"/>
        <end position="176"/>
    </location>
</feature>
<protein>
    <recommendedName>
        <fullName evidence="4">Ubiquitin-like protease family profile domain-containing protein</fullName>
    </recommendedName>
</protein>
<keyword evidence="3" id="KW-1185">Reference proteome</keyword>
<reference evidence="3" key="2">
    <citation type="journal article" date="2017" name="J. Anim. Genet.">
        <title>Multiple reference genome sequences of hot pepper reveal the massive evolution of plant disease resistance genes by retroduplication.</title>
        <authorList>
            <person name="Kim S."/>
            <person name="Park J."/>
            <person name="Yeom S.-I."/>
            <person name="Kim Y.-M."/>
            <person name="Seo E."/>
            <person name="Kim K.-T."/>
            <person name="Kim M.-S."/>
            <person name="Lee J.M."/>
            <person name="Cheong K."/>
            <person name="Shin H.-S."/>
            <person name="Kim S.-B."/>
            <person name="Han K."/>
            <person name="Lee J."/>
            <person name="Park M."/>
            <person name="Lee H.-A."/>
            <person name="Lee H.-Y."/>
            <person name="Lee Y."/>
            <person name="Oh S."/>
            <person name="Lee J.H."/>
            <person name="Choi E."/>
            <person name="Choi E."/>
            <person name="Lee S.E."/>
            <person name="Jeon J."/>
            <person name="Kim H."/>
            <person name="Choi G."/>
            <person name="Song H."/>
            <person name="Lee J."/>
            <person name="Lee S.-C."/>
            <person name="Kwon J.-K."/>
            <person name="Lee H.-Y."/>
            <person name="Koo N."/>
            <person name="Hong Y."/>
            <person name="Kim R.W."/>
            <person name="Kang W.-H."/>
            <person name="Huh J.H."/>
            <person name="Kang B.-C."/>
            <person name="Yang T.-J."/>
            <person name="Lee Y.-H."/>
            <person name="Bennetzen J.L."/>
            <person name="Choi D."/>
        </authorList>
    </citation>
    <scope>NUCLEOTIDE SEQUENCE [LARGE SCALE GENOMIC DNA]</scope>
    <source>
        <strain evidence="3">cv. PBC81</strain>
    </source>
</reference>
<dbReference type="SUPFAM" id="SSF54001">
    <property type="entry name" value="Cysteine proteinases"/>
    <property type="match status" value="1"/>
</dbReference>
<gene>
    <name evidence="2" type="ORF">CQW23_26484</name>
</gene>
<name>A0A2G2VNY1_CAPBA</name>
<dbReference type="AlphaFoldDB" id="A0A2G2VNY1"/>
<dbReference type="Proteomes" id="UP000224567">
    <property type="component" value="Unassembled WGS sequence"/>
</dbReference>
<accession>A0A2G2VNY1</accession>
<organism evidence="2 3">
    <name type="scientific">Capsicum baccatum</name>
    <name type="common">Peruvian pepper</name>
    <dbReference type="NCBI Taxonomy" id="33114"/>
    <lineage>
        <taxon>Eukaryota</taxon>
        <taxon>Viridiplantae</taxon>
        <taxon>Streptophyta</taxon>
        <taxon>Embryophyta</taxon>
        <taxon>Tracheophyta</taxon>
        <taxon>Spermatophyta</taxon>
        <taxon>Magnoliopsida</taxon>
        <taxon>eudicotyledons</taxon>
        <taxon>Gunneridae</taxon>
        <taxon>Pentapetalae</taxon>
        <taxon>asterids</taxon>
        <taxon>lamiids</taxon>
        <taxon>Solanales</taxon>
        <taxon>Solanaceae</taxon>
        <taxon>Solanoideae</taxon>
        <taxon>Capsiceae</taxon>
        <taxon>Capsicum</taxon>
    </lineage>
</organism>
<dbReference type="EMBL" id="MLFT02000011">
    <property type="protein sequence ID" value="PHT34684.1"/>
    <property type="molecule type" value="Genomic_DNA"/>
</dbReference>
<reference evidence="2 3" key="1">
    <citation type="journal article" date="2017" name="Genome Biol.">
        <title>New reference genome sequences of hot pepper reveal the massive evolution of plant disease-resistance genes by retroduplication.</title>
        <authorList>
            <person name="Kim S."/>
            <person name="Park J."/>
            <person name="Yeom S.I."/>
            <person name="Kim Y.M."/>
            <person name="Seo E."/>
            <person name="Kim K.T."/>
            <person name="Kim M.S."/>
            <person name="Lee J.M."/>
            <person name="Cheong K."/>
            <person name="Shin H.S."/>
            <person name="Kim S.B."/>
            <person name="Han K."/>
            <person name="Lee J."/>
            <person name="Park M."/>
            <person name="Lee H.A."/>
            <person name="Lee H.Y."/>
            <person name="Lee Y."/>
            <person name="Oh S."/>
            <person name="Lee J.H."/>
            <person name="Choi E."/>
            <person name="Choi E."/>
            <person name="Lee S.E."/>
            <person name="Jeon J."/>
            <person name="Kim H."/>
            <person name="Choi G."/>
            <person name="Song H."/>
            <person name="Lee J."/>
            <person name="Lee S.C."/>
            <person name="Kwon J.K."/>
            <person name="Lee H.Y."/>
            <person name="Koo N."/>
            <person name="Hong Y."/>
            <person name="Kim R.W."/>
            <person name="Kang W.H."/>
            <person name="Huh J.H."/>
            <person name="Kang B.C."/>
            <person name="Yang T.J."/>
            <person name="Lee Y.H."/>
            <person name="Bennetzen J.L."/>
            <person name="Choi D."/>
        </authorList>
    </citation>
    <scope>NUCLEOTIDE SEQUENCE [LARGE SCALE GENOMIC DNA]</scope>
    <source>
        <strain evidence="3">cv. PBC81</strain>
    </source>
</reference>
<evidence type="ECO:0008006" key="4">
    <source>
        <dbReference type="Google" id="ProtNLM"/>
    </source>
</evidence>
<dbReference type="InterPro" id="IPR038765">
    <property type="entry name" value="Papain-like_cys_pep_sf"/>
</dbReference>
<sequence length="176" mass="20008">MQEDYAESYTVAKNEDVIINTINGFYIPAGLPWHMIDEVYVPVNCGKKFYWILAVIVLKERVILDLLSSKKQSEPSNKIQKLVVILPTYLLDSGFFIKDRANWSTLKAYKGKLGQKTSLISQNPFDVEYVQNIPQQASNSLVTKAQEDYTSDNDDPPQPRNSYLHSTDESAIVTLE</sequence>
<evidence type="ECO:0000313" key="3">
    <source>
        <dbReference type="Proteomes" id="UP000224567"/>
    </source>
</evidence>
<dbReference type="OrthoDB" id="1939479at2759"/>
<comment type="caution">
    <text evidence="2">The sequence shown here is derived from an EMBL/GenBank/DDBJ whole genome shotgun (WGS) entry which is preliminary data.</text>
</comment>
<dbReference type="PANTHER" id="PTHR31470:SF46">
    <property type="entry name" value="ULP1 PROTEASE FAMILY, C-TERMINAL CATALYTIC DOMAIN CONTAINING PROTEIN"/>
    <property type="match status" value="1"/>
</dbReference>
<evidence type="ECO:0000313" key="2">
    <source>
        <dbReference type="EMBL" id="PHT34684.1"/>
    </source>
</evidence>
<dbReference type="PANTHER" id="PTHR31470">
    <property type="entry name" value="CYSTEINE PROTEINASES SUPERFAMILY PROTEIN-RELATED-RELATED"/>
    <property type="match status" value="1"/>
</dbReference>